<evidence type="ECO:0000313" key="4">
    <source>
        <dbReference type="Proteomes" id="UP000199662"/>
    </source>
</evidence>
<accession>A0A1H6W4U2</accession>
<keyword evidence="1" id="KW-0472">Membrane</keyword>
<dbReference type="EMBL" id="FNZK01000003">
    <property type="protein sequence ID" value="SEJ11978.1"/>
    <property type="molecule type" value="Genomic_DNA"/>
</dbReference>
<gene>
    <name evidence="3" type="ORF">SAMN05660742_103235</name>
</gene>
<name>A0A1H6W4U2_9FIRM</name>
<dbReference type="PANTHER" id="PTHR34475">
    <property type="match status" value="1"/>
</dbReference>
<dbReference type="STRING" id="84035.SAMN05660742_103235"/>
<dbReference type="InterPro" id="IPR010982">
    <property type="entry name" value="Lambda_DNA-bd_dom_sf"/>
</dbReference>
<feature type="transmembrane region" description="Helical" evidence="1">
    <location>
        <begin position="124"/>
        <end position="142"/>
    </location>
</feature>
<dbReference type="InterPro" id="IPR050400">
    <property type="entry name" value="Bact_Cytoskel_RodZ"/>
</dbReference>
<evidence type="ECO:0000259" key="2">
    <source>
        <dbReference type="Pfam" id="PF13464"/>
    </source>
</evidence>
<organism evidence="3 4">
    <name type="scientific">Propionispira arboris</name>
    <dbReference type="NCBI Taxonomy" id="84035"/>
    <lineage>
        <taxon>Bacteria</taxon>
        <taxon>Bacillati</taxon>
        <taxon>Bacillota</taxon>
        <taxon>Negativicutes</taxon>
        <taxon>Selenomonadales</taxon>
        <taxon>Selenomonadaceae</taxon>
        <taxon>Propionispira</taxon>
    </lineage>
</organism>
<dbReference type="RefSeq" id="WP_091829643.1">
    <property type="nucleotide sequence ID" value="NZ_FNZK01000003.1"/>
</dbReference>
<keyword evidence="1" id="KW-0812">Transmembrane</keyword>
<dbReference type="Pfam" id="PF13464">
    <property type="entry name" value="RodZ_C"/>
    <property type="match status" value="1"/>
</dbReference>
<reference evidence="3 4" key="1">
    <citation type="submission" date="2016-10" db="EMBL/GenBank/DDBJ databases">
        <authorList>
            <person name="de Groot N.N."/>
        </authorList>
    </citation>
    <scope>NUCLEOTIDE SEQUENCE [LARGE SCALE GENOMIC DNA]</scope>
    <source>
        <strain evidence="3 4">DSM 2179</strain>
    </source>
</reference>
<keyword evidence="4" id="KW-1185">Reference proteome</keyword>
<evidence type="ECO:0000256" key="1">
    <source>
        <dbReference type="SAM" id="Phobius"/>
    </source>
</evidence>
<dbReference type="AlphaFoldDB" id="A0A1H6W4U2"/>
<dbReference type="InterPro" id="IPR025194">
    <property type="entry name" value="RodZ-like_C"/>
</dbReference>
<dbReference type="Pfam" id="PF13413">
    <property type="entry name" value="HTH_25"/>
    <property type="match status" value="1"/>
</dbReference>
<dbReference type="Proteomes" id="UP000199662">
    <property type="component" value="Unassembled WGS sequence"/>
</dbReference>
<dbReference type="Gene3D" id="1.10.260.40">
    <property type="entry name" value="lambda repressor-like DNA-binding domains"/>
    <property type="match status" value="1"/>
</dbReference>
<protein>
    <submittedName>
        <fullName evidence="3">Protein RodZ, contains Xre-like HTH and DUF4115 domains</fullName>
    </submittedName>
</protein>
<proteinExistence type="predicted"/>
<dbReference type="PANTHER" id="PTHR34475:SF1">
    <property type="entry name" value="CYTOSKELETON PROTEIN RODZ"/>
    <property type="match status" value="1"/>
</dbReference>
<dbReference type="GO" id="GO:0003677">
    <property type="term" value="F:DNA binding"/>
    <property type="evidence" value="ECO:0007669"/>
    <property type="project" value="InterPro"/>
</dbReference>
<sequence length="260" mass="28872">MLGEILQKEREKQNLTIKDIERDTSIRALYIESIEKADYDVLPGEVYLKGFIKTYANYLNLDGTEMLKKYYEEKNAALPQEEIPVTETVKPQILKPPASTKVEAVSNKNDFKERVEKSRKTQQVLIGVVIAGLVVGGLYWGFSSDSSEKTVTKAPAATVAVPKVKEKAVTSEKKYEGVELTAKFNGKCWTKVIADDKTIYEGTPKDGESLSWKADKEMIMTVGNAGAVQVTYNGKSLGEIGKTGDVLTKKFTNQKEETVE</sequence>
<keyword evidence="1" id="KW-1133">Transmembrane helix</keyword>
<feature type="domain" description="Cytoskeleton protein RodZ-like C-terminal" evidence="2">
    <location>
        <begin position="183"/>
        <end position="244"/>
    </location>
</feature>
<evidence type="ECO:0000313" key="3">
    <source>
        <dbReference type="EMBL" id="SEJ11978.1"/>
    </source>
</evidence>